<evidence type="ECO:0000313" key="6">
    <source>
        <dbReference type="Proteomes" id="UP000305131"/>
    </source>
</evidence>
<feature type="domain" description="GST C-terminal" evidence="4">
    <location>
        <begin position="86"/>
        <end position="211"/>
    </location>
</feature>
<name>A0A6C1KF23_XANAU</name>
<dbReference type="OrthoDB" id="9810080at2"/>
<reference evidence="5 6" key="1">
    <citation type="submission" date="2019-05" db="EMBL/GenBank/DDBJ databases">
        <authorList>
            <person name="Zhou X."/>
        </authorList>
    </citation>
    <scope>NUCLEOTIDE SEQUENCE [LARGE SCALE GENOMIC DNA]</scope>
    <source>
        <strain evidence="5 6">DSM 432</strain>
    </source>
</reference>
<keyword evidence="2 5" id="KW-0808">Transferase</keyword>
<dbReference type="InterPro" id="IPR010987">
    <property type="entry name" value="Glutathione-S-Trfase_C-like"/>
</dbReference>
<dbReference type="GO" id="GO:0016740">
    <property type="term" value="F:transferase activity"/>
    <property type="evidence" value="ECO:0007669"/>
    <property type="project" value="UniProtKB-KW"/>
</dbReference>
<accession>A0A6C1KF23</accession>
<dbReference type="InterPro" id="IPR040079">
    <property type="entry name" value="Glutathione_S-Trfase"/>
</dbReference>
<dbReference type="PROSITE" id="PS50405">
    <property type="entry name" value="GST_CTER"/>
    <property type="match status" value="1"/>
</dbReference>
<dbReference type="InterPro" id="IPR004045">
    <property type="entry name" value="Glutathione_S-Trfase_N"/>
</dbReference>
<dbReference type="Pfam" id="PF00043">
    <property type="entry name" value="GST_C"/>
    <property type="match status" value="1"/>
</dbReference>
<evidence type="ECO:0000259" key="4">
    <source>
        <dbReference type="PROSITE" id="PS50405"/>
    </source>
</evidence>
<comment type="caution">
    <text evidence="5">The sequence shown here is derived from an EMBL/GenBank/DDBJ whole genome shotgun (WGS) entry which is preliminary data.</text>
</comment>
<evidence type="ECO:0000256" key="2">
    <source>
        <dbReference type="ARBA" id="ARBA00022679"/>
    </source>
</evidence>
<dbReference type="Proteomes" id="UP000305131">
    <property type="component" value="Unassembled WGS sequence"/>
</dbReference>
<dbReference type="Gene3D" id="3.40.30.10">
    <property type="entry name" value="Glutaredoxin"/>
    <property type="match status" value="1"/>
</dbReference>
<dbReference type="Pfam" id="PF13409">
    <property type="entry name" value="GST_N_2"/>
    <property type="match status" value="1"/>
</dbReference>
<dbReference type="InterPro" id="IPR036282">
    <property type="entry name" value="Glutathione-S-Trfase_C_sf"/>
</dbReference>
<dbReference type="InterPro" id="IPR036249">
    <property type="entry name" value="Thioredoxin-like_sf"/>
</dbReference>
<gene>
    <name evidence="5" type="ORF">FBQ73_09395</name>
</gene>
<dbReference type="SFLD" id="SFLDG00358">
    <property type="entry name" value="Main_(cytGST)"/>
    <property type="match status" value="1"/>
</dbReference>
<dbReference type="PROSITE" id="PS50404">
    <property type="entry name" value="GST_NTER"/>
    <property type="match status" value="1"/>
</dbReference>
<dbReference type="Gene3D" id="1.20.1050.10">
    <property type="match status" value="1"/>
</dbReference>
<dbReference type="GeneID" id="95773664"/>
<evidence type="ECO:0000256" key="1">
    <source>
        <dbReference type="ARBA" id="ARBA00007409"/>
    </source>
</evidence>
<dbReference type="PANTHER" id="PTHR44051:SF19">
    <property type="entry name" value="DISULFIDE-BOND OXIDOREDUCTASE YFCG"/>
    <property type="match status" value="1"/>
</dbReference>
<dbReference type="SUPFAM" id="SSF52833">
    <property type="entry name" value="Thioredoxin-like"/>
    <property type="match status" value="1"/>
</dbReference>
<dbReference type="CDD" id="cd03047">
    <property type="entry name" value="GST_N_2"/>
    <property type="match status" value="1"/>
</dbReference>
<feature type="domain" description="GST N-terminal" evidence="3">
    <location>
        <begin position="1"/>
        <end position="81"/>
    </location>
</feature>
<dbReference type="AlphaFoldDB" id="A0A6C1KF23"/>
<organism evidence="5 6">
    <name type="scientific">Xanthobacter autotrophicus</name>
    <dbReference type="NCBI Taxonomy" id="280"/>
    <lineage>
        <taxon>Bacteria</taxon>
        <taxon>Pseudomonadati</taxon>
        <taxon>Pseudomonadota</taxon>
        <taxon>Alphaproteobacteria</taxon>
        <taxon>Hyphomicrobiales</taxon>
        <taxon>Xanthobacteraceae</taxon>
        <taxon>Xanthobacter</taxon>
    </lineage>
</organism>
<dbReference type="PANTHER" id="PTHR44051">
    <property type="entry name" value="GLUTATHIONE S-TRANSFERASE-RELATED"/>
    <property type="match status" value="1"/>
</dbReference>
<proteinExistence type="inferred from homology"/>
<dbReference type="SUPFAM" id="SSF47616">
    <property type="entry name" value="GST C-terminal domain-like"/>
    <property type="match status" value="1"/>
</dbReference>
<dbReference type="InterPro" id="IPR004046">
    <property type="entry name" value="GST_C"/>
</dbReference>
<dbReference type="RefSeq" id="WP_138399229.1">
    <property type="nucleotide sequence ID" value="NZ_JBAFVI010000002.1"/>
</dbReference>
<evidence type="ECO:0000259" key="3">
    <source>
        <dbReference type="PROSITE" id="PS50404"/>
    </source>
</evidence>
<sequence>MLKIWGRLNSVNVEKVVWCARELSVPFERIDAGGVFGLVDTPAFRALNPFGRVPVIEDDGFVLWESNAIVRYLCARHGLGTLMPDDLRLRADAEHWMDFQLSAVAPVLSPVFRGLVRTKPDARDMALITRAFGELKDALAVADGALATRTYLVDERFTMADIPLACACHRWFNLPLEGTALERPDFPHLLAWYERLKTRPIAAELMVLPLT</sequence>
<dbReference type="SFLD" id="SFLDG01150">
    <property type="entry name" value="Main.1:_Beta-like"/>
    <property type="match status" value="1"/>
</dbReference>
<comment type="similarity">
    <text evidence="1">Belongs to the GST superfamily.</text>
</comment>
<dbReference type="FunFam" id="3.40.30.10:FF:000039">
    <property type="entry name" value="Glutathione S-transferase domain"/>
    <property type="match status" value="1"/>
</dbReference>
<dbReference type="EMBL" id="VAUP01000022">
    <property type="protein sequence ID" value="TLX42869.1"/>
    <property type="molecule type" value="Genomic_DNA"/>
</dbReference>
<protein>
    <submittedName>
        <fullName evidence="5">Glutathione S-transferase family protein</fullName>
    </submittedName>
</protein>
<evidence type="ECO:0000313" key="5">
    <source>
        <dbReference type="EMBL" id="TLX42869.1"/>
    </source>
</evidence>
<dbReference type="SFLD" id="SFLDS00019">
    <property type="entry name" value="Glutathione_Transferase_(cytos"/>
    <property type="match status" value="1"/>
</dbReference>